<organism evidence="3">
    <name type="scientific">uncultured Frankineae bacterium</name>
    <dbReference type="NCBI Taxonomy" id="437475"/>
    <lineage>
        <taxon>Bacteria</taxon>
        <taxon>Bacillati</taxon>
        <taxon>Actinomycetota</taxon>
        <taxon>Actinomycetes</taxon>
        <taxon>Frankiales</taxon>
        <taxon>environmental samples</taxon>
    </lineage>
</organism>
<keyword evidence="2" id="KW-0812">Transmembrane</keyword>
<feature type="transmembrane region" description="Helical" evidence="2">
    <location>
        <begin position="98"/>
        <end position="118"/>
    </location>
</feature>
<reference evidence="3" key="1">
    <citation type="submission" date="2020-02" db="EMBL/GenBank/DDBJ databases">
        <authorList>
            <person name="Meier V. D."/>
        </authorList>
    </citation>
    <scope>NUCLEOTIDE SEQUENCE</scope>
    <source>
        <strain evidence="3">AVDCRST_MAG07</strain>
    </source>
</reference>
<evidence type="ECO:0000313" key="3">
    <source>
        <dbReference type="EMBL" id="CAA9350110.1"/>
    </source>
</evidence>
<dbReference type="InterPro" id="IPR019099">
    <property type="entry name" value="Uncharacterised_PGPGW_TM"/>
</dbReference>
<proteinExistence type="predicted"/>
<feature type="compositionally biased region" description="Polar residues" evidence="1">
    <location>
        <begin position="134"/>
        <end position="152"/>
    </location>
</feature>
<dbReference type="EMBL" id="CADCUB010000142">
    <property type="protein sequence ID" value="CAA9350110.1"/>
    <property type="molecule type" value="Genomic_DNA"/>
</dbReference>
<feature type="transmembrane region" description="Helical" evidence="2">
    <location>
        <begin position="69"/>
        <end position="92"/>
    </location>
</feature>
<dbReference type="AlphaFoldDB" id="A0A6J4M6X4"/>
<protein>
    <recommendedName>
        <fullName evidence="4">Transmembrane protein (PGPGW)</fullName>
    </recommendedName>
</protein>
<evidence type="ECO:0000256" key="1">
    <source>
        <dbReference type="SAM" id="MobiDB-lite"/>
    </source>
</evidence>
<name>A0A6J4M6X4_9ACTN</name>
<feature type="region of interest" description="Disordered" evidence="1">
    <location>
        <begin position="133"/>
        <end position="152"/>
    </location>
</feature>
<accession>A0A6J4M6X4</accession>
<sequence>MKVFKRFAVTILGAALLLLGGAMMVLPGPGILVIVAGLAVLATEYVWAQRMLKTAKSQAEKVQEAAVASPVRTAGTVVFGVLLLGLGLAMVFLRDVELPFWSPVTGGILAVTALILLVTTYMTIRAARGEDTTHTGSTFAEQGSARISSLRS</sequence>
<feature type="transmembrane region" description="Helical" evidence="2">
    <location>
        <begin position="7"/>
        <end position="25"/>
    </location>
</feature>
<keyword evidence="2" id="KW-0472">Membrane</keyword>
<keyword evidence="2" id="KW-1133">Transmembrane helix</keyword>
<evidence type="ECO:0008006" key="4">
    <source>
        <dbReference type="Google" id="ProtNLM"/>
    </source>
</evidence>
<gene>
    <name evidence="3" type="ORF">AVDCRST_MAG07-2947</name>
</gene>
<dbReference type="Pfam" id="PF09656">
    <property type="entry name" value="PGPGW"/>
    <property type="match status" value="1"/>
</dbReference>
<feature type="transmembrane region" description="Helical" evidence="2">
    <location>
        <begin position="31"/>
        <end position="48"/>
    </location>
</feature>
<evidence type="ECO:0000256" key="2">
    <source>
        <dbReference type="SAM" id="Phobius"/>
    </source>
</evidence>